<dbReference type="CDD" id="cd05233">
    <property type="entry name" value="SDR_c"/>
    <property type="match status" value="1"/>
</dbReference>
<dbReference type="InterPro" id="IPR036291">
    <property type="entry name" value="NAD(P)-bd_dom_sf"/>
</dbReference>
<dbReference type="PRINTS" id="PR00080">
    <property type="entry name" value="SDRFAMILY"/>
</dbReference>
<comment type="similarity">
    <text evidence="1">Belongs to the short-chain dehydrogenases/reductases (SDR) family.</text>
</comment>
<sequence>MSGDRPVVVVTGASRSGGIGLAIAERFARGGFDVVVSDIGRPLESFPDYQVPPPTDLELAAERVAEAGGGTVVAHACDVTKSAEVDALVARAVDEFGRLDVMVNNAGISLGLRPVTELSDDEWARNVDVMATGTFYGTRAAARHMAEHGGGSIINMASQAGKTGWPLLSAYSAAKFAIVGFTQSVARELGPAGIRVNAICPGTVDTPLLDLPGGPMDAFTSRSGITREEARRKQQKLIPLRRFAAPDDIAEAAWYLASDAASFVTGEALNVTGGEEVH</sequence>
<organism evidence="3 4">
    <name type="scientific">Ilumatobacter fluminis</name>
    <dbReference type="NCBI Taxonomy" id="467091"/>
    <lineage>
        <taxon>Bacteria</taxon>
        <taxon>Bacillati</taxon>
        <taxon>Actinomycetota</taxon>
        <taxon>Acidimicrobiia</taxon>
        <taxon>Acidimicrobiales</taxon>
        <taxon>Ilumatobacteraceae</taxon>
        <taxon>Ilumatobacter</taxon>
    </lineage>
</organism>
<dbReference type="OrthoDB" id="5173603at2"/>
<gene>
    <name evidence="3" type="ORF">BDK89_3896</name>
</gene>
<dbReference type="InterPro" id="IPR002347">
    <property type="entry name" value="SDR_fam"/>
</dbReference>
<protein>
    <submittedName>
        <fullName evidence="3">Meso-butanediol dehydrogenase/(S,S)-butanediol dehydrogenase/diacetyl reductase</fullName>
    </submittedName>
</protein>
<reference evidence="3 4" key="1">
    <citation type="submission" date="2019-03" db="EMBL/GenBank/DDBJ databases">
        <title>Sequencing the genomes of 1000 actinobacteria strains.</title>
        <authorList>
            <person name="Klenk H.-P."/>
        </authorList>
    </citation>
    <scope>NUCLEOTIDE SEQUENCE [LARGE SCALE GENOMIC DNA]</scope>
    <source>
        <strain evidence="3 4">DSM 18936</strain>
    </source>
</reference>
<dbReference type="Pfam" id="PF13561">
    <property type="entry name" value="adh_short_C2"/>
    <property type="match status" value="1"/>
</dbReference>
<comment type="caution">
    <text evidence="3">The sequence shown here is derived from an EMBL/GenBank/DDBJ whole genome shotgun (WGS) entry which is preliminary data.</text>
</comment>
<dbReference type="PRINTS" id="PR00081">
    <property type="entry name" value="GDHRDH"/>
</dbReference>
<evidence type="ECO:0000313" key="3">
    <source>
        <dbReference type="EMBL" id="TDT18278.1"/>
    </source>
</evidence>
<name>A0A4V3EJS4_9ACTN</name>
<dbReference type="AlphaFoldDB" id="A0A4V3EJS4"/>
<accession>A0A4V3EJS4</accession>
<evidence type="ECO:0000256" key="1">
    <source>
        <dbReference type="ARBA" id="ARBA00006484"/>
    </source>
</evidence>
<dbReference type="FunFam" id="3.40.50.720:FF:000084">
    <property type="entry name" value="Short-chain dehydrogenase reductase"/>
    <property type="match status" value="1"/>
</dbReference>
<keyword evidence="4" id="KW-1185">Reference proteome</keyword>
<dbReference type="PROSITE" id="PS00061">
    <property type="entry name" value="ADH_SHORT"/>
    <property type="match status" value="1"/>
</dbReference>
<evidence type="ECO:0000313" key="4">
    <source>
        <dbReference type="Proteomes" id="UP000294558"/>
    </source>
</evidence>
<dbReference type="PANTHER" id="PTHR42760:SF133">
    <property type="entry name" value="3-OXOACYL-[ACYL-CARRIER-PROTEIN] REDUCTASE"/>
    <property type="match status" value="1"/>
</dbReference>
<dbReference type="Proteomes" id="UP000294558">
    <property type="component" value="Unassembled WGS sequence"/>
</dbReference>
<dbReference type="SUPFAM" id="SSF51735">
    <property type="entry name" value="NAD(P)-binding Rossmann-fold domains"/>
    <property type="match status" value="1"/>
</dbReference>
<dbReference type="InterPro" id="IPR020904">
    <property type="entry name" value="Sc_DH/Rdtase_CS"/>
</dbReference>
<dbReference type="NCBIfam" id="NF005559">
    <property type="entry name" value="PRK07231.1"/>
    <property type="match status" value="1"/>
</dbReference>
<dbReference type="PANTHER" id="PTHR42760">
    <property type="entry name" value="SHORT-CHAIN DEHYDROGENASES/REDUCTASES FAMILY MEMBER"/>
    <property type="match status" value="1"/>
</dbReference>
<dbReference type="RefSeq" id="WP_133870507.1">
    <property type="nucleotide sequence ID" value="NZ_SOAU01000001.1"/>
</dbReference>
<dbReference type="EMBL" id="SOAU01000001">
    <property type="protein sequence ID" value="TDT18278.1"/>
    <property type="molecule type" value="Genomic_DNA"/>
</dbReference>
<proteinExistence type="inferred from homology"/>
<dbReference type="Gene3D" id="3.40.50.720">
    <property type="entry name" value="NAD(P)-binding Rossmann-like Domain"/>
    <property type="match status" value="1"/>
</dbReference>
<keyword evidence="2" id="KW-0560">Oxidoreductase</keyword>
<evidence type="ECO:0000256" key="2">
    <source>
        <dbReference type="ARBA" id="ARBA00023002"/>
    </source>
</evidence>
<dbReference type="GO" id="GO:0016616">
    <property type="term" value="F:oxidoreductase activity, acting on the CH-OH group of donors, NAD or NADP as acceptor"/>
    <property type="evidence" value="ECO:0007669"/>
    <property type="project" value="TreeGrafter"/>
</dbReference>